<organism evidence="2 3">
    <name type="scientific">Septoria linicola</name>
    <dbReference type="NCBI Taxonomy" id="215465"/>
    <lineage>
        <taxon>Eukaryota</taxon>
        <taxon>Fungi</taxon>
        <taxon>Dikarya</taxon>
        <taxon>Ascomycota</taxon>
        <taxon>Pezizomycotina</taxon>
        <taxon>Dothideomycetes</taxon>
        <taxon>Dothideomycetidae</taxon>
        <taxon>Mycosphaerellales</taxon>
        <taxon>Mycosphaerellaceae</taxon>
        <taxon>Septoria</taxon>
    </lineage>
</organism>
<protein>
    <submittedName>
        <fullName evidence="2">YbiA-like superfamily protein</fullName>
    </submittedName>
</protein>
<proteinExistence type="predicted"/>
<sequence>MGRGQKQKHQQKIFYTSGYQPSDAATTSDSSSDPVFFWKEDQEHGYLCQWYKSAFTDPSNPSTGTFNCAEQWMMYGKAIAFGDQAIAAEIMKCTSPRKQKVLGQQVPNFNEAKWNEVRDAIVERGNYLKFTQCTDVASMKMDDRGEAKALKEMLLATGDRELVEASPFDKIWGIGFDAERAVTVSRAQWGQNLLGKALMKVRDTLREELEGTEAAAAEEEPSTTLT</sequence>
<accession>A0A9Q9EHS6</accession>
<dbReference type="Proteomes" id="UP001056384">
    <property type="component" value="Chromosome 2"/>
</dbReference>
<dbReference type="AlphaFoldDB" id="A0A9Q9EHS6"/>
<dbReference type="CDD" id="cd15457">
    <property type="entry name" value="NADAR"/>
    <property type="match status" value="1"/>
</dbReference>
<dbReference type="EMBL" id="CP099419">
    <property type="protein sequence ID" value="USW50267.1"/>
    <property type="molecule type" value="Genomic_DNA"/>
</dbReference>
<dbReference type="InterPro" id="IPR012816">
    <property type="entry name" value="NADAR"/>
</dbReference>
<dbReference type="Gene3D" id="1.10.357.40">
    <property type="entry name" value="YbiA-like"/>
    <property type="match status" value="1"/>
</dbReference>
<dbReference type="InterPro" id="IPR037238">
    <property type="entry name" value="YbiA-like_sf"/>
</dbReference>
<dbReference type="Pfam" id="PF08719">
    <property type="entry name" value="NADAR"/>
    <property type="match status" value="1"/>
</dbReference>
<reference evidence="2" key="1">
    <citation type="submission" date="2022-06" db="EMBL/GenBank/DDBJ databases">
        <title>Complete genome sequences of two strains of the flax pathogen Septoria linicola.</title>
        <authorList>
            <person name="Lapalu N."/>
            <person name="Simon A."/>
            <person name="Demenou B."/>
            <person name="Paumier D."/>
            <person name="Guillot M.-P."/>
            <person name="Gout L."/>
            <person name="Valade R."/>
        </authorList>
    </citation>
    <scope>NUCLEOTIDE SEQUENCE</scope>
    <source>
        <strain evidence="2">SE15195</strain>
    </source>
</reference>
<evidence type="ECO:0000313" key="2">
    <source>
        <dbReference type="EMBL" id="USW50267.1"/>
    </source>
</evidence>
<dbReference type="SUPFAM" id="SSF143990">
    <property type="entry name" value="YbiA-like"/>
    <property type="match status" value="1"/>
</dbReference>
<gene>
    <name evidence="2" type="ORF">Slin15195_G035860</name>
</gene>
<dbReference type="NCBIfam" id="TIGR02464">
    <property type="entry name" value="ribofla_fusion"/>
    <property type="match status" value="1"/>
</dbReference>
<name>A0A9Q9EHS6_9PEZI</name>
<feature type="domain" description="NADAR" evidence="1">
    <location>
        <begin position="36"/>
        <end position="206"/>
    </location>
</feature>
<keyword evidence="3" id="KW-1185">Reference proteome</keyword>
<evidence type="ECO:0000313" key="3">
    <source>
        <dbReference type="Proteomes" id="UP001056384"/>
    </source>
</evidence>
<evidence type="ECO:0000259" key="1">
    <source>
        <dbReference type="Pfam" id="PF08719"/>
    </source>
</evidence>
<dbReference type="OrthoDB" id="206452at2759"/>